<dbReference type="VEuPathDB" id="VectorBase:HLOH_054356"/>
<dbReference type="Gene3D" id="3.40.390.10">
    <property type="entry name" value="Collagenase (Catalytic Domain)"/>
    <property type="match status" value="1"/>
</dbReference>
<dbReference type="Pfam" id="PF01431">
    <property type="entry name" value="Peptidase_M13"/>
    <property type="match status" value="1"/>
</dbReference>
<name>A0A9J6G5Z5_HAELO</name>
<dbReference type="PROSITE" id="PS51885">
    <property type="entry name" value="NEPRILYSIN"/>
    <property type="match status" value="1"/>
</dbReference>
<dbReference type="Proteomes" id="UP000821853">
    <property type="component" value="Chromosome 4"/>
</dbReference>
<proteinExistence type="predicted"/>
<dbReference type="GO" id="GO:0004222">
    <property type="term" value="F:metalloendopeptidase activity"/>
    <property type="evidence" value="ECO:0007669"/>
    <property type="project" value="InterPro"/>
</dbReference>
<evidence type="ECO:0000313" key="2">
    <source>
        <dbReference type="EMBL" id="KAH9373822.1"/>
    </source>
</evidence>
<evidence type="ECO:0000313" key="3">
    <source>
        <dbReference type="Proteomes" id="UP000821853"/>
    </source>
</evidence>
<feature type="domain" description="Peptidase M13 C-terminal" evidence="1">
    <location>
        <begin position="102"/>
        <end position="255"/>
    </location>
</feature>
<dbReference type="PANTHER" id="PTHR11733">
    <property type="entry name" value="ZINC METALLOPROTEASE FAMILY M13 NEPRILYSIN-RELATED"/>
    <property type="match status" value="1"/>
</dbReference>
<dbReference type="OrthoDB" id="6483766at2759"/>
<evidence type="ECO:0000259" key="1">
    <source>
        <dbReference type="Pfam" id="PF01431"/>
    </source>
</evidence>
<organism evidence="2 3">
    <name type="scientific">Haemaphysalis longicornis</name>
    <name type="common">Bush tick</name>
    <dbReference type="NCBI Taxonomy" id="44386"/>
    <lineage>
        <taxon>Eukaryota</taxon>
        <taxon>Metazoa</taxon>
        <taxon>Ecdysozoa</taxon>
        <taxon>Arthropoda</taxon>
        <taxon>Chelicerata</taxon>
        <taxon>Arachnida</taxon>
        <taxon>Acari</taxon>
        <taxon>Parasitiformes</taxon>
        <taxon>Ixodida</taxon>
        <taxon>Ixodoidea</taxon>
        <taxon>Ixodidae</taxon>
        <taxon>Haemaphysalinae</taxon>
        <taxon>Haemaphysalis</taxon>
    </lineage>
</organism>
<reference evidence="2 3" key="1">
    <citation type="journal article" date="2020" name="Cell">
        <title>Large-Scale Comparative Analyses of Tick Genomes Elucidate Their Genetic Diversity and Vector Capacities.</title>
        <authorList>
            <consortium name="Tick Genome and Microbiome Consortium (TIGMIC)"/>
            <person name="Jia N."/>
            <person name="Wang J."/>
            <person name="Shi W."/>
            <person name="Du L."/>
            <person name="Sun Y."/>
            <person name="Zhan W."/>
            <person name="Jiang J.F."/>
            <person name="Wang Q."/>
            <person name="Zhang B."/>
            <person name="Ji P."/>
            <person name="Bell-Sakyi L."/>
            <person name="Cui X.M."/>
            <person name="Yuan T.T."/>
            <person name="Jiang B.G."/>
            <person name="Yang W.F."/>
            <person name="Lam T.T."/>
            <person name="Chang Q.C."/>
            <person name="Ding S.J."/>
            <person name="Wang X.J."/>
            <person name="Zhu J.G."/>
            <person name="Ruan X.D."/>
            <person name="Zhao L."/>
            <person name="Wei J.T."/>
            <person name="Ye R.Z."/>
            <person name="Que T.C."/>
            <person name="Du C.H."/>
            <person name="Zhou Y.H."/>
            <person name="Cheng J.X."/>
            <person name="Dai P.F."/>
            <person name="Guo W.B."/>
            <person name="Han X.H."/>
            <person name="Huang E.J."/>
            <person name="Li L.F."/>
            <person name="Wei W."/>
            <person name="Gao Y.C."/>
            <person name="Liu J.Z."/>
            <person name="Shao H.Z."/>
            <person name="Wang X."/>
            <person name="Wang C.C."/>
            <person name="Yang T.C."/>
            <person name="Huo Q.B."/>
            <person name="Li W."/>
            <person name="Chen H.Y."/>
            <person name="Chen S.E."/>
            <person name="Zhou L.G."/>
            <person name="Ni X.B."/>
            <person name="Tian J.H."/>
            <person name="Sheng Y."/>
            <person name="Liu T."/>
            <person name="Pan Y.S."/>
            <person name="Xia L.Y."/>
            <person name="Li J."/>
            <person name="Zhao F."/>
            <person name="Cao W.C."/>
        </authorList>
    </citation>
    <scope>NUCLEOTIDE SEQUENCE [LARGE SCALE GENOMIC DNA]</scope>
    <source>
        <strain evidence="2">HaeL-2018</strain>
    </source>
</reference>
<dbReference type="AlphaFoldDB" id="A0A9J6G5Z5"/>
<protein>
    <recommendedName>
        <fullName evidence="1">Peptidase M13 C-terminal domain-containing protein</fullName>
    </recommendedName>
</protein>
<dbReference type="InterPro" id="IPR024079">
    <property type="entry name" value="MetalloPept_cat_dom_sf"/>
</dbReference>
<comment type="caution">
    <text evidence="2">The sequence shown here is derived from an EMBL/GenBank/DDBJ whole genome shotgun (WGS) entry which is preliminary data.</text>
</comment>
<dbReference type="SUPFAM" id="SSF55486">
    <property type="entry name" value="Metalloproteases ('zincins'), catalytic domain"/>
    <property type="match status" value="1"/>
</dbReference>
<gene>
    <name evidence="2" type="ORF">HPB48_007456</name>
</gene>
<dbReference type="EMBL" id="JABSTR010000006">
    <property type="protein sequence ID" value="KAH9373822.1"/>
    <property type="molecule type" value="Genomic_DNA"/>
</dbReference>
<sequence>MPGVPPPLPSHTTGALSLYQWCVENEFVSSVKHIIDDDDVRPPRSLFSQRIEHSPDGVLHVPLVAVNPRTSVRATSGYVSLLRDTRLSVRLARALIEAALGRTSDEKSMWSPLARAQYRGKQACFLARFPTLLDPLEGLEVHKPAEAVTTDVLEHVAVALAHLEFRQALQPLRGNMADYRLADAQNFSSEQLFFISYAESACEAYDDETAFRQFLLRKESPARQRVDLALAHDPTFHQAFHCHRGSAMRPRHSCSFW</sequence>
<accession>A0A9J6G5Z5</accession>
<dbReference type="InterPro" id="IPR018497">
    <property type="entry name" value="Peptidase_M13_C"/>
</dbReference>
<dbReference type="GO" id="GO:0005886">
    <property type="term" value="C:plasma membrane"/>
    <property type="evidence" value="ECO:0007669"/>
    <property type="project" value="TreeGrafter"/>
</dbReference>
<keyword evidence="3" id="KW-1185">Reference proteome</keyword>
<dbReference type="InterPro" id="IPR000718">
    <property type="entry name" value="Peptidase_M13"/>
</dbReference>
<dbReference type="GO" id="GO:0016485">
    <property type="term" value="P:protein processing"/>
    <property type="evidence" value="ECO:0007669"/>
    <property type="project" value="TreeGrafter"/>
</dbReference>
<dbReference type="PANTHER" id="PTHR11733:SF241">
    <property type="entry name" value="GH26575P-RELATED"/>
    <property type="match status" value="1"/>
</dbReference>